<dbReference type="Proteomes" id="UP000244224">
    <property type="component" value="Unassembled WGS sequence"/>
</dbReference>
<dbReference type="EMBL" id="QBKP01000028">
    <property type="protein sequence ID" value="PTX41578.1"/>
    <property type="molecule type" value="Genomic_DNA"/>
</dbReference>
<keyword evidence="1" id="KW-0479">Metal-binding</keyword>
<evidence type="ECO:0000256" key="1">
    <source>
        <dbReference type="ARBA" id="ARBA00022723"/>
    </source>
</evidence>
<name>A0A2T6ACP4_9RHOB</name>
<proteinExistence type="predicted"/>
<reference evidence="3 4" key="1">
    <citation type="submission" date="2018-04" db="EMBL/GenBank/DDBJ databases">
        <title>Genomic Encyclopedia of Archaeal and Bacterial Type Strains, Phase II (KMG-II): from individual species to whole genera.</title>
        <authorList>
            <person name="Goeker M."/>
        </authorList>
    </citation>
    <scope>NUCLEOTIDE SEQUENCE [LARGE SCALE GENOMIC DNA]</scope>
    <source>
        <strain evidence="3 4">DSM 21823</strain>
    </source>
</reference>
<dbReference type="GO" id="GO:0016829">
    <property type="term" value="F:lyase activity"/>
    <property type="evidence" value="ECO:0007669"/>
    <property type="project" value="UniProtKB-KW"/>
</dbReference>
<accession>A0A2T6ACP4</accession>
<dbReference type="InterPro" id="IPR051610">
    <property type="entry name" value="GPI/OXD"/>
</dbReference>
<evidence type="ECO:0000313" key="3">
    <source>
        <dbReference type="EMBL" id="PTX41578.1"/>
    </source>
</evidence>
<gene>
    <name evidence="3" type="ORF">C8N34_12812</name>
</gene>
<dbReference type="InterPro" id="IPR013096">
    <property type="entry name" value="Cupin_2"/>
</dbReference>
<dbReference type="PANTHER" id="PTHR35848">
    <property type="entry name" value="OXALATE-BINDING PROTEIN"/>
    <property type="match status" value="1"/>
</dbReference>
<dbReference type="AlphaFoldDB" id="A0A2T6ACP4"/>
<sequence length="141" mass="15094">MRAAISVDAGNCPEATWDDPAKGTIRWKTLLSQGMTASDSLVCGIALMAPGEFFAFHSHPEAEVYFGLEGEGEVVIDGVPHRLAPGIMLFIPGGAVHGVPVVSAPLKWFYTFARDSFDQIAYSFLPVPAEPEPPIPPERAA</sequence>
<dbReference type="RefSeq" id="WP_054303611.1">
    <property type="nucleotide sequence ID" value="NZ_QBKP01000028.1"/>
</dbReference>
<dbReference type="InterPro" id="IPR014710">
    <property type="entry name" value="RmlC-like_jellyroll"/>
</dbReference>
<dbReference type="InterPro" id="IPR011051">
    <property type="entry name" value="RmlC_Cupin_sf"/>
</dbReference>
<dbReference type="GO" id="GO:0046872">
    <property type="term" value="F:metal ion binding"/>
    <property type="evidence" value="ECO:0007669"/>
    <property type="project" value="UniProtKB-KW"/>
</dbReference>
<organism evidence="3 4">
    <name type="scientific">Gemmobacter caeni</name>
    <dbReference type="NCBI Taxonomy" id="589035"/>
    <lineage>
        <taxon>Bacteria</taxon>
        <taxon>Pseudomonadati</taxon>
        <taxon>Pseudomonadota</taxon>
        <taxon>Alphaproteobacteria</taxon>
        <taxon>Rhodobacterales</taxon>
        <taxon>Paracoccaceae</taxon>
        <taxon>Gemmobacter</taxon>
    </lineage>
</organism>
<dbReference type="Gene3D" id="2.60.120.10">
    <property type="entry name" value="Jelly Rolls"/>
    <property type="match status" value="1"/>
</dbReference>
<feature type="domain" description="Cupin type-2" evidence="2">
    <location>
        <begin position="46"/>
        <end position="109"/>
    </location>
</feature>
<comment type="caution">
    <text evidence="3">The sequence shown here is derived from an EMBL/GenBank/DDBJ whole genome shotgun (WGS) entry which is preliminary data.</text>
</comment>
<evidence type="ECO:0000259" key="2">
    <source>
        <dbReference type="Pfam" id="PF07883"/>
    </source>
</evidence>
<protein>
    <submittedName>
        <fullName evidence="3">Dimethylsulfoniopropionate lyase DddW</fullName>
    </submittedName>
</protein>
<keyword evidence="4" id="KW-1185">Reference proteome</keyword>
<dbReference type="OrthoDB" id="5592106at2"/>
<keyword evidence="3" id="KW-0456">Lyase</keyword>
<evidence type="ECO:0000313" key="4">
    <source>
        <dbReference type="Proteomes" id="UP000244224"/>
    </source>
</evidence>
<dbReference type="Pfam" id="PF07883">
    <property type="entry name" value="Cupin_2"/>
    <property type="match status" value="1"/>
</dbReference>
<dbReference type="SUPFAM" id="SSF51182">
    <property type="entry name" value="RmlC-like cupins"/>
    <property type="match status" value="1"/>
</dbReference>
<dbReference type="PANTHER" id="PTHR35848:SF6">
    <property type="entry name" value="CUPIN TYPE-2 DOMAIN-CONTAINING PROTEIN"/>
    <property type="match status" value="1"/>
</dbReference>